<dbReference type="InterPro" id="IPR025145">
    <property type="entry name" value="DUF4087"/>
</dbReference>
<organism evidence="2 3">
    <name type="scientific">Paraburkholderia phenazinium</name>
    <dbReference type="NCBI Taxonomy" id="60549"/>
    <lineage>
        <taxon>Bacteria</taxon>
        <taxon>Pseudomonadati</taxon>
        <taxon>Pseudomonadota</taxon>
        <taxon>Betaproteobacteria</taxon>
        <taxon>Burkholderiales</taxon>
        <taxon>Burkholderiaceae</taxon>
        <taxon>Paraburkholderia</taxon>
    </lineage>
</organism>
<evidence type="ECO:0000313" key="2">
    <source>
        <dbReference type="EMBL" id="SIO54356.1"/>
    </source>
</evidence>
<protein>
    <recommendedName>
        <fullName evidence="4">DUF4087 domain-containing protein</fullName>
    </recommendedName>
</protein>
<reference evidence="2 3" key="1">
    <citation type="submission" date="2016-11" db="EMBL/GenBank/DDBJ databases">
        <authorList>
            <person name="Jaros S."/>
            <person name="Januszkiewicz K."/>
            <person name="Wedrychowicz H."/>
        </authorList>
    </citation>
    <scope>NUCLEOTIDE SEQUENCE [LARGE SCALE GENOMIC DNA]</scope>
    <source>
        <strain evidence="2 3">GAS86</strain>
    </source>
</reference>
<feature type="signal peptide" evidence="1">
    <location>
        <begin position="1"/>
        <end position="22"/>
    </location>
</feature>
<gene>
    <name evidence="2" type="ORF">SAMN05444168_6811</name>
</gene>
<accession>A0A1N6KDG1</accession>
<feature type="chain" id="PRO_5012929833" description="DUF4087 domain-containing protein" evidence="1">
    <location>
        <begin position="23"/>
        <end position="123"/>
    </location>
</feature>
<sequence>MTNPFVVLLGLGMALATSVADAQGAVEKRCGWLKNPTPANFSLVDRSGEWTISEQGGYQAPGIDNMPDMTTKGWVVTNAGEHGYGCACLDVQVDEKSRLVTRLVSAQPLPLRRCKLDPKLPPP</sequence>
<evidence type="ECO:0008006" key="4">
    <source>
        <dbReference type="Google" id="ProtNLM"/>
    </source>
</evidence>
<evidence type="ECO:0000256" key="1">
    <source>
        <dbReference type="SAM" id="SignalP"/>
    </source>
</evidence>
<evidence type="ECO:0000313" key="3">
    <source>
        <dbReference type="Proteomes" id="UP000184693"/>
    </source>
</evidence>
<proteinExistence type="predicted"/>
<dbReference type="AlphaFoldDB" id="A0A1N6KDG1"/>
<keyword evidence="1" id="KW-0732">Signal</keyword>
<name>A0A1N6KDG1_9BURK</name>
<dbReference type="Pfam" id="PF13316">
    <property type="entry name" value="DUF4087"/>
    <property type="match status" value="1"/>
</dbReference>
<dbReference type="Proteomes" id="UP000184693">
    <property type="component" value="Unassembled WGS sequence"/>
</dbReference>
<dbReference type="EMBL" id="FSRM01000002">
    <property type="protein sequence ID" value="SIO54356.1"/>
    <property type="molecule type" value="Genomic_DNA"/>
</dbReference>